<accession>A0ABD2Z086</accession>
<gene>
    <name evidence="1" type="ORF">ACH5RR_025648</name>
</gene>
<evidence type="ECO:0000313" key="2">
    <source>
        <dbReference type="Proteomes" id="UP001630127"/>
    </source>
</evidence>
<feature type="non-terminal residue" evidence="1">
    <location>
        <position position="1"/>
    </location>
</feature>
<sequence>IVGGWGEDGLLKSRFTILPVGNKSLAGSMARSTAGVTAVASVMVRRQWSRLSVIGGEERGRATAWPWHGG</sequence>
<comment type="caution">
    <text evidence="1">The sequence shown here is derived from an EMBL/GenBank/DDBJ whole genome shotgun (WGS) entry which is preliminary data.</text>
</comment>
<name>A0ABD2Z086_9GENT</name>
<dbReference type="EMBL" id="JBJUIK010000011">
    <property type="protein sequence ID" value="KAL3512931.1"/>
    <property type="molecule type" value="Genomic_DNA"/>
</dbReference>
<proteinExistence type="predicted"/>
<keyword evidence="2" id="KW-1185">Reference proteome</keyword>
<organism evidence="1 2">
    <name type="scientific">Cinchona calisaya</name>
    <dbReference type="NCBI Taxonomy" id="153742"/>
    <lineage>
        <taxon>Eukaryota</taxon>
        <taxon>Viridiplantae</taxon>
        <taxon>Streptophyta</taxon>
        <taxon>Embryophyta</taxon>
        <taxon>Tracheophyta</taxon>
        <taxon>Spermatophyta</taxon>
        <taxon>Magnoliopsida</taxon>
        <taxon>eudicotyledons</taxon>
        <taxon>Gunneridae</taxon>
        <taxon>Pentapetalae</taxon>
        <taxon>asterids</taxon>
        <taxon>lamiids</taxon>
        <taxon>Gentianales</taxon>
        <taxon>Rubiaceae</taxon>
        <taxon>Cinchonoideae</taxon>
        <taxon>Cinchoneae</taxon>
        <taxon>Cinchona</taxon>
    </lineage>
</organism>
<dbReference type="AlphaFoldDB" id="A0ABD2Z086"/>
<dbReference type="Proteomes" id="UP001630127">
    <property type="component" value="Unassembled WGS sequence"/>
</dbReference>
<protein>
    <submittedName>
        <fullName evidence="1">Uncharacterized protein</fullName>
    </submittedName>
</protein>
<evidence type="ECO:0000313" key="1">
    <source>
        <dbReference type="EMBL" id="KAL3512931.1"/>
    </source>
</evidence>
<reference evidence="1 2" key="1">
    <citation type="submission" date="2024-11" db="EMBL/GenBank/DDBJ databases">
        <title>A near-complete genome assembly of Cinchona calisaya.</title>
        <authorList>
            <person name="Lian D.C."/>
            <person name="Zhao X.W."/>
            <person name="Wei L."/>
        </authorList>
    </citation>
    <scope>NUCLEOTIDE SEQUENCE [LARGE SCALE GENOMIC DNA]</scope>
    <source>
        <tissue evidence="1">Nenye</tissue>
    </source>
</reference>